<proteinExistence type="predicted"/>
<evidence type="ECO:0000313" key="1">
    <source>
        <dbReference type="EMBL" id="KAJ7748805.1"/>
    </source>
</evidence>
<accession>A0AAD7IU00</accession>
<keyword evidence="2" id="KW-1185">Reference proteome</keyword>
<sequence>MLNILFACLSAPSLISFSRHPSLSATVEDGVGARSYGLGMDTDGDHSLVKRRLRTKRKGSNVPCTQINARPWSGQAAVQSGCATAVVGDFELLWAPGEESRGQLGYNVDKLKPHHLGNPSLAKRLWILL</sequence>
<comment type="caution">
    <text evidence="1">The sequence shown here is derived from an EMBL/GenBank/DDBJ whole genome shotgun (WGS) entry which is preliminary data.</text>
</comment>
<dbReference type="EMBL" id="JARJLG010000088">
    <property type="protein sequence ID" value="KAJ7748805.1"/>
    <property type="molecule type" value="Genomic_DNA"/>
</dbReference>
<dbReference type="Proteomes" id="UP001215280">
    <property type="component" value="Unassembled WGS sequence"/>
</dbReference>
<gene>
    <name evidence="1" type="ORF">DFH07DRAFT_775622</name>
</gene>
<dbReference type="AlphaFoldDB" id="A0AAD7IU00"/>
<name>A0AAD7IU00_9AGAR</name>
<organism evidence="1 2">
    <name type="scientific">Mycena maculata</name>
    <dbReference type="NCBI Taxonomy" id="230809"/>
    <lineage>
        <taxon>Eukaryota</taxon>
        <taxon>Fungi</taxon>
        <taxon>Dikarya</taxon>
        <taxon>Basidiomycota</taxon>
        <taxon>Agaricomycotina</taxon>
        <taxon>Agaricomycetes</taxon>
        <taxon>Agaricomycetidae</taxon>
        <taxon>Agaricales</taxon>
        <taxon>Marasmiineae</taxon>
        <taxon>Mycenaceae</taxon>
        <taxon>Mycena</taxon>
    </lineage>
</organism>
<reference evidence="1" key="1">
    <citation type="submission" date="2023-03" db="EMBL/GenBank/DDBJ databases">
        <title>Massive genome expansion in bonnet fungi (Mycena s.s.) driven by repeated elements and novel gene families across ecological guilds.</title>
        <authorList>
            <consortium name="Lawrence Berkeley National Laboratory"/>
            <person name="Harder C.B."/>
            <person name="Miyauchi S."/>
            <person name="Viragh M."/>
            <person name="Kuo A."/>
            <person name="Thoen E."/>
            <person name="Andreopoulos B."/>
            <person name="Lu D."/>
            <person name="Skrede I."/>
            <person name="Drula E."/>
            <person name="Henrissat B."/>
            <person name="Morin E."/>
            <person name="Kohler A."/>
            <person name="Barry K."/>
            <person name="LaButti K."/>
            <person name="Morin E."/>
            <person name="Salamov A."/>
            <person name="Lipzen A."/>
            <person name="Mereny Z."/>
            <person name="Hegedus B."/>
            <person name="Baldrian P."/>
            <person name="Stursova M."/>
            <person name="Weitz H."/>
            <person name="Taylor A."/>
            <person name="Grigoriev I.V."/>
            <person name="Nagy L.G."/>
            <person name="Martin F."/>
            <person name="Kauserud H."/>
        </authorList>
    </citation>
    <scope>NUCLEOTIDE SEQUENCE</scope>
    <source>
        <strain evidence="1">CBHHK188m</strain>
    </source>
</reference>
<evidence type="ECO:0000313" key="2">
    <source>
        <dbReference type="Proteomes" id="UP001215280"/>
    </source>
</evidence>
<protein>
    <submittedName>
        <fullName evidence="1">Uncharacterized protein</fullName>
    </submittedName>
</protein>